<organism evidence="2 3">
    <name type="scientific">Evansella tamaricis</name>
    <dbReference type="NCBI Taxonomy" id="2069301"/>
    <lineage>
        <taxon>Bacteria</taxon>
        <taxon>Bacillati</taxon>
        <taxon>Bacillota</taxon>
        <taxon>Bacilli</taxon>
        <taxon>Bacillales</taxon>
        <taxon>Bacillaceae</taxon>
        <taxon>Evansella</taxon>
    </lineage>
</organism>
<evidence type="ECO:0000256" key="1">
    <source>
        <dbReference type="RuleBase" id="RU364069"/>
    </source>
</evidence>
<dbReference type="EMBL" id="JAHQCS010000094">
    <property type="protein sequence ID" value="MBU9712175.1"/>
    <property type="molecule type" value="Genomic_DNA"/>
</dbReference>
<reference evidence="2 3" key="1">
    <citation type="submission" date="2021-06" db="EMBL/GenBank/DDBJ databases">
        <title>Bacillus sp. RD4P76, an endophyte from a halophyte.</title>
        <authorList>
            <person name="Sun J.-Q."/>
        </authorList>
    </citation>
    <scope>NUCLEOTIDE SEQUENCE [LARGE SCALE GENOMIC DNA]</scope>
    <source>
        <strain evidence="2 3">CGMCC 1.15917</strain>
    </source>
</reference>
<evidence type="ECO:0000313" key="3">
    <source>
        <dbReference type="Proteomes" id="UP000784880"/>
    </source>
</evidence>
<dbReference type="InterPro" id="IPR000888">
    <property type="entry name" value="RmlC-like"/>
</dbReference>
<comment type="similarity">
    <text evidence="1">Belongs to the dTDP-4-dehydrorhamnose 3,5-epimerase family.</text>
</comment>
<gene>
    <name evidence="2" type="primary">rfbC</name>
    <name evidence="2" type="ORF">KS419_10520</name>
</gene>
<comment type="subunit">
    <text evidence="1">Homodimer.</text>
</comment>
<dbReference type="PANTHER" id="PTHR21047:SF2">
    <property type="entry name" value="THYMIDINE DIPHOSPHO-4-KETO-RHAMNOSE 3,5-EPIMERASE"/>
    <property type="match status" value="1"/>
</dbReference>
<comment type="function">
    <text evidence="1">Catalyzes the epimerization of the C3' and C5'positions of dTDP-6-deoxy-D-xylo-4-hexulose, forming dTDP-6-deoxy-L-lyxo-4-hexulose.</text>
</comment>
<dbReference type="PANTHER" id="PTHR21047">
    <property type="entry name" value="DTDP-6-DEOXY-D-GLUCOSE-3,5 EPIMERASE"/>
    <property type="match status" value="1"/>
</dbReference>
<proteinExistence type="inferred from homology"/>
<comment type="catalytic activity">
    <reaction evidence="1">
        <text>dTDP-4-dehydro-6-deoxy-alpha-D-glucose = dTDP-4-dehydro-beta-L-rhamnose</text>
        <dbReference type="Rhea" id="RHEA:16969"/>
        <dbReference type="ChEBI" id="CHEBI:57649"/>
        <dbReference type="ChEBI" id="CHEBI:62830"/>
        <dbReference type="EC" id="5.1.3.13"/>
    </reaction>
</comment>
<evidence type="ECO:0000313" key="2">
    <source>
        <dbReference type="EMBL" id="MBU9712175.1"/>
    </source>
</evidence>
<keyword evidence="1 2" id="KW-0413">Isomerase</keyword>
<keyword evidence="3" id="KW-1185">Reference proteome</keyword>
<dbReference type="EC" id="5.1.3.13" evidence="1"/>
<dbReference type="NCBIfam" id="TIGR01221">
    <property type="entry name" value="rmlC"/>
    <property type="match status" value="1"/>
</dbReference>
<sequence>MKVTKTFFNGEVKLITPKAHYDDRGFFMETYQYEKLTKYKLNTVFSQDNHSMSYHTGTIRGLHYQLPPMAQTKLVRVIRGAIFDVVVDIRKSSSTFGEWIGVELSSDNKKQLYIPKGFAHGFCTKMDNTEVIYKVDANYSRTLERGILWNDSNIGISWPKDNTILSDKDKNHPLLKDADVFV</sequence>
<dbReference type="Proteomes" id="UP000784880">
    <property type="component" value="Unassembled WGS sequence"/>
</dbReference>
<dbReference type="GO" id="GO:0008830">
    <property type="term" value="F:dTDP-4-dehydrorhamnose 3,5-epimerase activity"/>
    <property type="evidence" value="ECO:0007669"/>
    <property type="project" value="UniProtKB-EC"/>
</dbReference>
<comment type="pathway">
    <text evidence="1">Carbohydrate biosynthesis; dTDP-L-rhamnose biosynthesis.</text>
</comment>
<protein>
    <recommendedName>
        <fullName evidence="1">dTDP-4-dehydrorhamnose 3,5-epimerase</fullName>
        <ecNumber evidence="1">5.1.3.13</ecNumber>
    </recommendedName>
    <alternativeName>
        <fullName evidence="1">Thymidine diphospho-4-keto-rhamnose 3,5-epimerase</fullName>
    </alternativeName>
</protein>
<comment type="caution">
    <text evidence="2">The sequence shown here is derived from an EMBL/GenBank/DDBJ whole genome shotgun (WGS) entry which is preliminary data.</text>
</comment>
<dbReference type="RefSeq" id="WP_217066360.1">
    <property type="nucleotide sequence ID" value="NZ_JAHQCS010000094.1"/>
</dbReference>
<dbReference type="CDD" id="cd00438">
    <property type="entry name" value="cupin_RmlC"/>
    <property type="match status" value="1"/>
</dbReference>
<name>A0ABS6JI86_9BACI</name>
<accession>A0ABS6JI86</accession>
<dbReference type="Pfam" id="PF00908">
    <property type="entry name" value="dTDP_sugar_isom"/>
    <property type="match status" value="1"/>
</dbReference>